<feature type="domain" description="BZIP" evidence="2">
    <location>
        <begin position="14"/>
        <end position="29"/>
    </location>
</feature>
<dbReference type="EMBL" id="KN832891">
    <property type="protein sequence ID" value="KIM94201.1"/>
    <property type="molecule type" value="Genomic_DNA"/>
</dbReference>
<accession>A0A0C3GV81</accession>
<sequence>MAAEHRAKKQVSQRRLVQNRQAQKTYRERQKRHLQTLEQTVGSINAFEPFVGHEQMYEPRIGTSTSVSEESLTFSAQSVPWRFDNSDRFSNPAGLLDTEHLNLDLQFESVPQRALPPTVRSHVLASSNQHGGDQNCGIWSHDHSFSDTKPGANEVEYIPPQSAQIWDTIYHLVQEESNLGDTLRNRILEKDIPLQEILRSGLRLLAHEDRSHGAGSIADLAGVEHNDEKPALRTDKILLLQNRNRHPPENLPDIYKNNIRIKQFLFVAALAANAESLGLNIEVTTQKNAESPFFKASMSEEAAKAACTTEFSNLKTNLQPCASQMIYSHRPYIDLLPFPTFRERIIKLNYTETPMIDEHELCKDLQNDGLICWGSSLGGRSSVTGSGSPWDIRSWEAQPWFLKKWWILLGGAAGEIYTQTQWWNEMRGDKSLYPW</sequence>
<dbReference type="PANTHER" id="PTHR38116">
    <property type="entry name" value="CHROMOSOME 7, WHOLE GENOME SHOTGUN SEQUENCE"/>
    <property type="match status" value="1"/>
</dbReference>
<reference evidence="3 4" key="1">
    <citation type="submission" date="2014-04" db="EMBL/GenBank/DDBJ databases">
        <authorList>
            <consortium name="DOE Joint Genome Institute"/>
            <person name="Kuo A."/>
            <person name="Martino E."/>
            <person name="Perotto S."/>
            <person name="Kohler A."/>
            <person name="Nagy L.G."/>
            <person name="Floudas D."/>
            <person name="Copeland A."/>
            <person name="Barry K.W."/>
            <person name="Cichocki N."/>
            <person name="Veneault-Fourrey C."/>
            <person name="LaButti K."/>
            <person name="Lindquist E.A."/>
            <person name="Lipzen A."/>
            <person name="Lundell T."/>
            <person name="Morin E."/>
            <person name="Murat C."/>
            <person name="Sun H."/>
            <person name="Tunlid A."/>
            <person name="Henrissat B."/>
            <person name="Grigoriev I.V."/>
            <person name="Hibbett D.S."/>
            <person name="Martin F."/>
            <person name="Nordberg H.P."/>
            <person name="Cantor M.N."/>
            <person name="Hua S.X."/>
        </authorList>
    </citation>
    <scope>NUCLEOTIDE SEQUENCE [LARGE SCALE GENOMIC DNA]</scope>
    <source>
        <strain evidence="3 4">Zn</strain>
    </source>
</reference>
<reference evidence="4" key="2">
    <citation type="submission" date="2015-01" db="EMBL/GenBank/DDBJ databases">
        <title>Evolutionary Origins and Diversification of the Mycorrhizal Mutualists.</title>
        <authorList>
            <consortium name="DOE Joint Genome Institute"/>
            <consortium name="Mycorrhizal Genomics Consortium"/>
            <person name="Kohler A."/>
            <person name="Kuo A."/>
            <person name="Nagy L.G."/>
            <person name="Floudas D."/>
            <person name="Copeland A."/>
            <person name="Barry K.W."/>
            <person name="Cichocki N."/>
            <person name="Veneault-Fourrey C."/>
            <person name="LaButti K."/>
            <person name="Lindquist E.A."/>
            <person name="Lipzen A."/>
            <person name="Lundell T."/>
            <person name="Morin E."/>
            <person name="Murat C."/>
            <person name="Riley R."/>
            <person name="Ohm R."/>
            <person name="Sun H."/>
            <person name="Tunlid A."/>
            <person name="Henrissat B."/>
            <person name="Grigoriev I.V."/>
            <person name="Hibbett D.S."/>
            <person name="Martin F."/>
        </authorList>
    </citation>
    <scope>NUCLEOTIDE SEQUENCE [LARGE SCALE GENOMIC DNA]</scope>
    <source>
        <strain evidence="4">Zn</strain>
    </source>
</reference>
<dbReference type="STRING" id="913774.A0A0C3GV81"/>
<name>A0A0C3GV81_OIDMZ</name>
<dbReference type="InterPro" id="IPR021833">
    <property type="entry name" value="DUF3425"/>
</dbReference>
<dbReference type="PROSITE" id="PS00036">
    <property type="entry name" value="BZIP_BASIC"/>
    <property type="match status" value="1"/>
</dbReference>
<dbReference type="Gene3D" id="1.20.5.170">
    <property type="match status" value="1"/>
</dbReference>
<evidence type="ECO:0000256" key="1">
    <source>
        <dbReference type="SAM" id="MobiDB-lite"/>
    </source>
</evidence>
<evidence type="ECO:0000313" key="4">
    <source>
        <dbReference type="Proteomes" id="UP000054321"/>
    </source>
</evidence>
<feature type="region of interest" description="Disordered" evidence="1">
    <location>
        <begin position="1"/>
        <end position="30"/>
    </location>
</feature>
<dbReference type="SUPFAM" id="SSF57959">
    <property type="entry name" value="Leucine zipper domain"/>
    <property type="match status" value="1"/>
</dbReference>
<protein>
    <recommendedName>
        <fullName evidence="2">BZIP domain-containing protein</fullName>
    </recommendedName>
</protein>
<dbReference type="PANTHER" id="PTHR38116:SF5">
    <property type="entry name" value="BZIP DOMAIN-CONTAINING PROTEIN"/>
    <property type="match status" value="1"/>
</dbReference>
<dbReference type="InterPro" id="IPR046347">
    <property type="entry name" value="bZIP_sf"/>
</dbReference>
<evidence type="ECO:0000259" key="2">
    <source>
        <dbReference type="PROSITE" id="PS00036"/>
    </source>
</evidence>
<feature type="compositionally biased region" description="Basic residues" evidence="1">
    <location>
        <begin position="1"/>
        <end position="12"/>
    </location>
</feature>
<dbReference type="AlphaFoldDB" id="A0A0C3GV81"/>
<dbReference type="HOGENOM" id="CLU_033726_4_3_1"/>
<dbReference type="CDD" id="cd14688">
    <property type="entry name" value="bZIP_YAP"/>
    <property type="match status" value="1"/>
</dbReference>
<keyword evidence="4" id="KW-1185">Reference proteome</keyword>
<organism evidence="3 4">
    <name type="scientific">Oidiodendron maius (strain Zn)</name>
    <dbReference type="NCBI Taxonomy" id="913774"/>
    <lineage>
        <taxon>Eukaryota</taxon>
        <taxon>Fungi</taxon>
        <taxon>Dikarya</taxon>
        <taxon>Ascomycota</taxon>
        <taxon>Pezizomycotina</taxon>
        <taxon>Leotiomycetes</taxon>
        <taxon>Leotiomycetes incertae sedis</taxon>
        <taxon>Myxotrichaceae</taxon>
        <taxon>Oidiodendron</taxon>
    </lineage>
</organism>
<feature type="compositionally biased region" description="Polar residues" evidence="1">
    <location>
        <begin position="13"/>
        <end position="24"/>
    </location>
</feature>
<dbReference type="Proteomes" id="UP000054321">
    <property type="component" value="Unassembled WGS sequence"/>
</dbReference>
<dbReference type="GO" id="GO:0003700">
    <property type="term" value="F:DNA-binding transcription factor activity"/>
    <property type="evidence" value="ECO:0007669"/>
    <property type="project" value="InterPro"/>
</dbReference>
<dbReference type="InterPro" id="IPR004827">
    <property type="entry name" value="bZIP"/>
</dbReference>
<dbReference type="OrthoDB" id="5973539at2759"/>
<dbReference type="Pfam" id="PF11905">
    <property type="entry name" value="DUF3425"/>
    <property type="match status" value="1"/>
</dbReference>
<gene>
    <name evidence="3" type="ORF">OIDMADRAFT_184561</name>
</gene>
<dbReference type="InParanoid" id="A0A0C3GV81"/>
<proteinExistence type="predicted"/>
<evidence type="ECO:0000313" key="3">
    <source>
        <dbReference type="EMBL" id="KIM94201.1"/>
    </source>
</evidence>